<dbReference type="Proteomes" id="UP001066276">
    <property type="component" value="Chromosome 9"/>
</dbReference>
<keyword evidence="2" id="KW-1185">Reference proteome</keyword>
<organism evidence="1 2">
    <name type="scientific">Pleurodeles waltl</name>
    <name type="common">Iberian ribbed newt</name>
    <dbReference type="NCBI Taxonomy" id="8319"/>
    <lineage>
        <taxon>Eukaryota</taxon>
        <taxon>Metazoa</taxon>
        <taxon>Chordata</taxon>
        <taxon>Craniata</taxon>
        <taxon>Vertebrata</taxon>
        <taxon>Euteleostomi</taxon>
        <taxon>Amphibia</taxon>
        <taxon>Batrachia</taxon>
        <taxon>Caudata</taxon>
        <taxon>Salamandroidea</taxon>
        <taxon>Salamandridae</taxon>
        <taxon>Pleurodelinae</taxon>
        <taxon>Pleurodeles</taxon>
    </lineage>
</organism>
<reference evidence="1" key="1">
    <citation type="journal article" date="2022" name="bioRxiv">
        <title>Sequencing and chromosome-scale assembly of the giantPleurodeles waltlgenome.</title>
        <authorList>
            <person name="Brown T."/>
            <person name="Elewa A."/>
            <person name="Iarovenko S."/>
            <person name="Subramanian E."/>
            <person name="Araus A.J."/>
            <person name="Petzold A."/>
            <person name="Susuki M."/>
            <person name="Suzuki K.-i.T."/>
            <person name="Hayashi T."/>
            <person name="Toyoda A."/>
            <person name="Oliveira C."/>
            <person name="Osipova E."/>
            <person name="Leigh N.D."/>
            <person name="Simon A."/>
            <person name="Yun M.H."/>
        </authorList>
    </citation>
    <scope>NUCLEOTIDE SEQUENCE</scope>
    <source>
        <strain evidence="1">20211129_DDA</strain>
        <tissue evidence="1">Liver</tissue>
    </source>
</reference>
<dbReference type="EMBL" id="JANPWB010000013">
    <property type="protein sequence ID" value="KAJ1107267.1"/>
    <property type="molecule type" value="Genomic_DNA"/>
</dbReference>
<proteinExistence type="predicted"/>
<name>A0AAV7MY55_PLEWA</name>
<evidence type="ECO:0000313" key="1">
    <source>
        <dbReference type="EMBL" id="KAJ1107267.1"/>
    </source>
</evidence>
<feature type="non-terminal residue" evidence="1">
    <location>
        <position position="77"/>
    </location>
</feature>
<evidence type="ECO:0000313" key="2">
    <source>
        <dbReference type="Proteomes" id="UP001066276"/>
    </source>
</evidence>
<accession>A0AAV7MY55</accession>
<dbReference type="AlphaFoldDB" id="A0AAV7MY55"/>
<sequence>WLSSNIRAQILAPLSSFSSFGAGHWAARRPKKIWMVNSSRQSLILNFRDWSVKAVLFVTKATAYIPYEGLLLTNHET</sequence>
<comment type="caution">
    <text evidence="1">The sequence shown here is derived from an EMBL/GenBank/DDBJ whole genome shotgun (WGS) entry which is preliminary data.</text>
</comment>
<protein>
    <submittedName>
        <fullName evidence="1">Uncharacterized protein</fullName>
    </submittedName>
</protein>
<feature type="non-terminal residue" evidence="1">
    <location>
        <position position="1"/>
    </location>
</feature>
<gene>
    <name evidence="1" type="ORF">NDU88_004660</name>
</gene>